<dbReference type="RefSeq" id="WP_259858164.1">
    <property type="nucleotide sequence ID" value="NZ_BAAAST010000009.1"/>
</dbReference>
<reference evidence="2" key="2">
    <citation type="submission" date="2022-09" db="EMBL/GenBank/DDBJ databases">
        <title>Biosynthetic gene clusters of Dactylosporangioum fulvum.</title>
        <authorList>
            <person name="Caradec T."/>
        </authorList>
    </citation>
    <scope>NUCLEOTIDE SEQUENCE</scope>
    <source>
        <strain evidence="2">NRRL B-16292</strain>
    </source>
</reference>
<dbReference type="PANTHER" id="PTHR33498:SF1">
    <property type="entry name" value="TRANSPOSASE FOR INSERTION SEQUENCE ELEMENT IS1557"/>
    <property type="match status" value="1"/>
</dbReference>
<proteinExistence type="predicted"/>
<dbReference type="Pfam" id="PF14690">
    <property type="entry name" value="Zn_ribbon_ISL3"/>
    <property type="match status" value="1"/>
</dbReference>
<dbReference type="PANTHER" id="PTHR33498">
    <property type="entry name" value="TRANSPOSASE FOR INSERTION SEQUENCE ELEMENT IS1557"/>
    <property type="match status" value="1"/>
</dbReference>
<name>A0ABY5VTJ6_9ACTN</name>
<organism evidence="2 3">
    <name type="scientific">Dactylosporangium fulvum</name>
    <dbReference type="NCBI Taxonomy" id="53359"/>
    <lineage>
        <taxon>Bacteria</taxon>
        <taxon>Bacillati</taxon>
        <taxon>Actinomycetota</taxon>
        <taxon>Actinomycetes</taxon>
        <taxon>Micromonosporales</taxon>
        <taxon>Micromonosporaceae</taxon>
        <taxon>Dactylosporangium</taxon>
    </lineage>
</organism>
<feature type="domain" description="Transposase IS204/IS1001/IS1096/IS1165 zinc-finger" evidence="1">
    <location>
        <begin position="40"/>
        <end position="80"/>
    </location>
</feature>
<keyword evidence="3" id="KW-1185">Reference proteome</keyword>
<sequence length="183" mass="20108">MELLTVVFPNLSGLRVTSVLTKGSTVRVHAETTSVAARGPDCSTPSRRVHSRHERRLLDSPITGRETVLHLRVRRFFCNAAECVRRIFGECEQVDGLTLRRGRFSALARRTLEAVALALDGRAGARLTDRLGAQVGRMTLLRLVRALPEPPMTSAVVVLGVDDFAWGRGHTYGTVPLPCVQLN</sequence>
<dbReference type="InterPro" id="IPR047951">
    <property type="entry name" value="Transpos_ISL3"/>
</dbReference>
<evidence type="ECO:0000259" key="1">
    <source>
        <dbReference type="Pfam" id="PF14690"/>
    </source>
</evidence>
<dbReference type="Proteomes" id="UP001059617">
    <property type="component" value="Chromosome"/>
</dbReference>
<accession>A0ABY5VTJ6</accession>
<evidence type="ECO:0000313" key="2">
    <source>
        <dbReference type="EMBL" id="UWP80404.1"/>
    </source>
</evidence>
<dbReference type="InterPro" id="IPR029261">
    <property type="entry name" value="Transposase_Znf"/>
</dbReference>
<evidence type="ECO:0000313" key="3">
    <source>
        <dbReference type="Proteomes" id="UP001059617"/>
    </source>
</evidence>
<reference evidence="2" key="1">
    <citation type="submission" date="2021-04" db="EMBL/GenBank/DDBJ databases">
        <authorList>
            <person name="Hartkoorn R.C."/>
            <person name="Beaudoing E."/>
            <person name="Hot D."/>
        </authorList>
    </citation>
    <scope>NUCLEOTIDE SEQUENCE</scope>
    <source>
        <strain evidence="2">NRRL B-16292</strain>
    </source>
</reference>
<protein>
    <submittedName>
        <fullName evidence="2">Transposase family protein</fullName>
    </submittedName>
</protein>
<gene>
    <name evidence="2" type="ORF">Dfulv_35320</name>
</gene>
<dbReference type="EMBL" id="CP073720">
    <property type="protein sequence ID" value="UWP80404.1"/>
    <property type="molecule type" value="Genomic_DNA"/>
</dbReference>